<dbReference type="RefSeq" id="WP_245728778.1">
    <property type="nucleotide sequence ID" value="NZ_FNQR01000002.1"/>
</dbReference>
<dbReference type="Proteomes" id="UP000198584">
    <property type="component" value="Unassembled WGS sequence"/>
</dbReference>
<evidence type="ECO:0000313" key="2">
    <source>
        <dbReference type="Proteomes" id="UP000198584"/>
    </source>
</evidence>
<accession>A0A1H3XIT3</accession>
<name>A0A1H3XIT3_9BACI</name>
<protein>
    <submittedName>
        <fullName evidence="1">Uncharacterized protein</fullName>
    </submittedName>
</protein>
<reference evidence="1 2" key="1">
    <citation type="submission" date="2016-10" db="EMBL/GenBank/DDBJ databases">
        <authorList>
            <person name="de Groot N.N."/>
        </authorList>
    </citation>
    <scope>NUCLEOTIDE SEQUENCE [LARGE SCALE GENOMIC DNA]</scope>
    <source>
        <strain evidence="1 2">CCM7597</strain>
    </source>
</reference>
<keyword evidence="2" id="KW-1185">Reference proteome</keyword>
<dbReference type="AlphaFoldDB" id="A0A1H3XIT3"/>
<sequence>MVTIDLSDPESNEGKVLFDGEEGDQIYISRIVQNSSSYNVVFRSSGSYNLGGGTLASGLEHARNKNGFTHEFKAEAQATYNGETFKLRPSSSSGLNYRSGDEFGFYLFPPDEEIDITKEPTIKVTITNLQLNLWAKKINH</sequence>
<dbReference type="EMBL" id="FNQR01000002">
    <property type="protein sequence ID" value="SDZ98861.1"/>
    <property type="molecule type" value="Genomic_DNA"/>
</dbReference>
<organism evidence="1 2">
    <name type="scientific">Thalassobacillus cyri</name>
    <dbReference type="NCBI Taxonomy" id="571932"/>
    <lineage>
        <taxon>Bacteria</taxon>
        <taxon>Bacillati</taxon>
        <taxon>Bacillota</taxon>
        <taxon>Bacilli</taxon>
        <taxon>Bacillales</taxon>
        <taxon>Bacillaceae</taxon>
        <taxon>Thalassobacillus</taxon>
    </lineage>
</organism>
<evidence type="ECO:0000313" key="1">
    <source>
        <dbReference type="EMBL" id="SDZ98861.1"/>
    </source>
</evidence>
<proteinExistence type="predicted"/>
<gene>
    <name evidence="1" type="ORF">SAMN05421743_102155</name>
</gene>